<dbReference type="SUPFAM" id="SSF102405">
    <property type="entry name" value="MCP/YpsA-like"/>
    <property type="match status" value="1"/>
</dbReference>
<dbReference type="PANTHER" id="PTHR43022">
    <property type="entry name" value="PROTEIN SMF"/>
    <property type="match status" value="1"/>
</dbReference>
<dbReference type="InterPro" id="IPR003488">
    <property type="entry name" value="DprA"/>
</dbReference>
<feature type="domain" description="Smf/DprA SLOG" evidence="2">
    <location>
        <begin position="62"/>
        <end position="269"/>
    </location>
</feature>
<dbReference type="Pfam" id="PF02481">
    <property type="entry name" value="DNA_processg_A"/>
    <property type="match status" value="1"/>
</dbReference>
<reference evidence="4" key="1">
    <citation type="submission" date="2017-06" db="EMBL/GenBank/DDBJ databases">
        <authorList>
            <person name="Varghese N."/>
            <person name="Submissions S."/>
        </authorList>
    </citation>
    <scope>NUCLEOTIDE SEQUENCE [LARGE SCALE GENOMIC DNA]</scope>
    <source>
        <strain evidence="4">DSM 15668</strain>
    </source>
</reference>
<dbReference type="InterPro" id="IPR057666">
    <property type="entry name" value="DrpA_SLOG"/>
</dbReference>
<evidence type="ECO:0000256" key="1">
    <source>
        <dbReference type="ARBA" id="ARBA00006525"/>
    </source>
</evidence>
<dbReference type="OrthoDB" id="9785707at2"/>
<gene>
    <name evidence="3" type="ORF">SAMN06265340_10265</name>
</gene>
<dbReference type="Proteomes" id="UP000198405">
    <property type="component" value="Unassembled WGS sequence"/>
</dbReference>
<sequence>MDKETLYALGFYLKRGIGFKTIERIICEFGSFEIAYKSGKFEPDLDRARAEIEKAEKLRVSIIPITSPDYPSQLKTIPHPPPIIYVKGEIGKSSAVAIVGSRKCSSYGRKIAYQLAKFLSSHEIAVVSGLAYGIDTAAHKGAVESDGITYAVLGCGIDVDYPAGNSNLRKAIIEKGGAVISEFPFGTSPSRENFPRRNRIISGLALATVVIEANENSGALITAQFTVEQGRELFVVPANVDSIYSRGSNRLLRAGATPLTDFEQIFEDLPYLKQSSQKKINKVEIDEAYQPIINVLLKGDAHIDKIIAESGLSYCEAITLLFEMESKGIVKSENNRYFLSETGGMF</sequence>
<evidence type="ECO:0000313" key="3">
    <source>
        <dbReference type="EMBL" id="SNR65382.1"/>
    </source>
</evidence>
<proteinExistence type="inferred from homology"/>
<dbReference type="PANTHER" id="PTHR43022:SF1">
    <property type="entry name" value="PROTEIN SMF"/>
    <property type="match status" value="1"/>
</dbReference>
<dbReference type="Gene3D" id="3.40.50.450">
    <property type="match status" value="1"/>
</dbReference>
<accession>A0A238Y335</accession>
<protein>
    <submittedName>
        <fullName evidence="3">DNA processing protein</fullName>
    </submittedName>
</protein>
<evidence type="ECO:0000259" key="2">
    <source>
        <dbReference type="Pfam" id="PF02481"/>
    </source>
</evidence>
<keyword evidence="4" id="KW-1185">Reference proteome</keyword>
<dbReference type="NCBIfam" id="TIGR00732">
    <property type="entry name" value="dprA"/>
    <property type="match status" value="1"/>
</dbReference>
<comment type="similarity">
    <text evidence="1">Belongs to the DprA/Smf family.</text>
</comment>
<name>A0A238Y335_9BACT</name>
<dbReference type="GO" id="GO:0009294">
    <property type="term" value="P:DNA-mediated transformation"/>
    <property type="evidence" value="ECO:0007669"/>
    <property type="project" value="InterPro"/>
</dbReference>
<organism evidence="3 4">
    <name type="scientific">Desulfurobacterium atlanticum</name>
    <dbReference type="NCBI Taxonomy" id="240169"/>
    <lineage>
        <taxon>Bacteria</taxon>
        <taxon>Pseudomonadati</taxon>
        <taxon>Aquificota</taxon>
        <taxon>Aquificia</taxon>
        <taxon>Desulfurobacteriales</taxon>
        <taxon>Desulfurobacteriaceae</taxon>
        <taxon>Desulfurobacterium</taxon>
    </lineage>
</organism>
<dbReference type="RefSeq" id="WP_089322420.1">
    <property type="nucleotide sequence ID" value="NZ_FZOB01000002.1"/>
</dbReference>
<dbReference type="EMBL" id="FZOB01000002">
    <property type="protein sequence ID" value="SNR65382.1"/>
    <property type="molecule type" value="Genomic_DNA"/>
</dbReference>
<evidence type="ECO:0000313" key="4">
    <source>
        <dbReference type="Proteomes" id="UP000198405"/>
    </source>
</evidence>
<dbReference type="AlphaFoldDB" id="A0A238Y335"/>